<feature type="signal peptide" evidence="1">
    <location>
        <begin position="1"/>
        <end position="22"/>
    </location>
</feature>
<dbReference type="OrthoDB" id="5380808at2"/>
<keyword evidence="1" id="KW-0732">Signal</keyword>
<dbReference type="Proteomes" id="UP000182719">
    <property type="component" value="Unassembled WGS sequence"/>
</dbReference>
<name>A0A1H7Y334_STIAU</name>
<evidence type="ECO:0008006" key="4">
    <source>
        <dbReference type="Google" id="ProtNLM"/>
    </source>
</evidence>
<dbReference type="AlphaFoldDB" id="A0A1H7Y334"/>
<evidence type="ECO:0000313" key="3">
    <source>
        <dbReference type="Proteomes" id="UP000182719"/>
    </source>
</evidence>
<keyword evidence="3" id="KW-1185">Reference proteome</keyword>
<dbReference type="RefSeq" id="WP_075009245.1">
    <property type="nucleotide sequence ID" value="NZ_FOAP01000016.1"/>
</dbReference>
<reference evidence="3" key="1">
    <citation type="submission" date="2016-10" db="EMBL/GenBank/DDBJ databases">
        <authorList>
            <person name="Varghese N."/>
            <person name="Submissions S."/>
        </authorList>
    </citation>
    <scope>NUCLEOTIDE SEQUENCE [LARGE SCALE GENOMIC DNA]</scope>
    <source>
        <strain evidence="3">DSM 17044</strain>
    </source>
</reference>
<sequence length="196" mass="21878">MRRVSRIGALAGVLLFTRSAQAAGWRGYLSLGAGVSLDHLSDWNAKGAAVNAYFGVEAPLGLSLGVYVEGAETWGAAVENLREDSSHHVQLDYKQIGLEVRFRVLRDRMFSPWLGLRLARSDSRPLTPDEFGQLIRQEFANMSAAVRFGLDWWLGDHLGITAATSWQWCDVRYEQEADKRCAKPINNILLGPTLRF</sequence>
<evidence type="ECO:0000256" key="1">
    <source>
        <dbReference type="SAM" id="SignalP"/>
    </source>
</evidence>
<gene>
    <name evidence="2" type="ORF">SAMN05444354_11660</name>
</gene>
<evidence type="ECO:0000313" key="2">
    <source>
        <dbReference type="EMBL" id="SEM40371.1"/>
    </source>
</evidence>
<protein>
    <recommendedName>
        <fullName evidence="4">Outer membrane protein beta-barrel domain-containing protein</fullName>
    </recommendedName>
</protein>
<accession>A0A1H7Y334</accession>
<feature type="chain" id="PRO_5010357565" description="Outer membrane protein beta-barrel domain-containing protein" evidence="1">
    <location>
        <begin position="23"/>
        <end position="196"/>
    </location>
</feature>
<proteinExistence type="predicted"/>
<organism evidence="2 3">
    <name type="scientific">Stigmatella aurantiaca</name>
    <dbReference type="NCBI Taxonomy" id="41"/>
    <lineage>
        <taxon>Bacteria</taxon>
        <taxon>Pseudomonadati</taxon>
        <taxon>Myxococcota</taxon>
        <taxon>Myxococcia</taxon>
        <taxon>Myxococcales</taxon>
        <taxon>Cystobacterineae</taxon>
        <taxon>Archangiaceae</taxon>
        <taxon>Stigmatella</taxon>
    </lineage>
</organism>
<dbReference type="EMBL" id="FOAP01000016">
    <property type="protein sequence ID" value="SEM40371.1"/>
    <property type="molecule type" value="Genomic_DNA"/>
</dbReference>